<keyword evidence="4" id="KW-0472">Membrane</keyword>
<keyword evidence="4" id="KW-0336">GPI-anchor</keyword>
<dbReference type="Pfam" id="PF14368">
    <property type="entry name" value="LTP_2"/>
    <property type="match status" value="1"/>
</dbReference>
<evidence type="ECO:0000256" key="4">
    <source>
        <dbReference type="ARBA" id="ARBA00022622"/>
    </source>
</evidence>
<evidence type="ECO:0000256" key="7">
    <source>
        <dbReference type="ARBA" id="ARBA00023180"/>
    </source>
</evidence>
<dbReference type="GO" id="GO:0098552">
    <property type="term" value="C:side of membrane"/>
    <property type="evidence" value="ECO:0007669"/>
    <property type="project" value="UniProtKB-KW"/>
</dbReference>
<dbReference type="PANTHER" id="PTHR33044">
    <property type="entry name" value="BIFUNCTIONAL INHIBITOR/LIPID-TRANSFER PROTEIN/SEED STORAGE 2S ALBUMIN SUPERFAMILY PROTEIN-RELATED"/>
    <property type="match status" value="1"/>
</dbReference>
<comment type="caution">
    <text evidence="12">The sequence shown here is derived from an EMBL/GenBank/DDBJ whole genome shotgun (WGS) entry which is preliminary data.</text>
</comment>
<evidence type="ECO:0000259" key="11">
    <source>
        <dbReference type="Pfam" id="PF14368"/>
    </source>
</evidence>
<evidence type="ECO:0000256" key="6">
    <source>
        <dbReference type="ARBA" id="ARBA00023157"/>
    </source>
</evidence>
<keyword evidence="13" id="KW-1185">Reference proteome</keyword>
<keyword evidence="6" id="KW-1015">Disulfide bond</keyword>
<evidence type="ECO:0000256" key="8">
    <source>
        <dbReference type="ARBA" id="ARBA00023288"/>
    </source>
</evidence>
<accession>A0A834GI59</accession>
<feature type="chain" id="PRO_5032301650" description="Bifunctional inhibitor/plant lipid transfer protein/seed storage helical domain-containing protein" evidence="10">
    <location>
        <begin position="26"/>
        <end position="149"/>
    </location>
</feature>
<protein>
    <recommendedName>
        <fullName evidence="11">Bifunctional inhibitor/plant lipid transfer protein/seed storage helical domain-containing protein</fullName>
    </recommendedName>
</protein>
<keyword evidence="3" id="KW-1003">Cell membrane</keyword>
<name>A0A834GI59_RHOSS</name>
<proteinExistence type="inferred from homology"/>
<dbReference type="Proteomes" id="UP000626092">
    <property type="component" value="Unassembled WGS sequence"/>
</dbReference>
<evidence type="ECO:0000256" key="9">
    <source>
        <dbReference type="SAM" id="MobiDB-lite"/>
    </source>
</evidence>
<sequence length="149" mass="15362">MGCLKISAVLVAVVVLVAATKAAEGQSTTSCAQKLVPCADYMNSTNPPASCCNPLKEVVTNELSCLCTLYNTPGLLASLNVNITQALQLAARCNVPGDLNSCLKASAPSPTSTTGSPQATPGNDKNGVGRITWTGMSTILLFCTSMMVY</sequence>
<comment type="similarity">
    <text evidence="2">Belongs to the plant LTP family.</text>
</comment>
<dbReference type="CDD" id="cd00010">
    <property type="entry name" value="AAI_LTSS"/>
    <property type="match status" value="1"/>
</dbReference>
<evidence type="ECO:0000313" key="13">
    <source>
        <dbReference type="Proteomes" id="UP000626092"/>
    </source>
</evidence>
<keyword evidence="8" id="KW-0449">Lipoprotein</keyword>
<feature type="compositionally biased region" description="Low complexity" evidence="9">
    <location>
        <begin position="106"/>
        <end position="122"/>
    </location>
</feature>
<keyword evidence="5 10" id="KW-0732">Signal</keyword>
<dbReference type="EMBL" id="WJXA01000010">
    <property type="protein sequence ID" value="KAF7130688.1"/>
    <property type="molecule type" value="Genomic_DNA"/>
</dbReference>
<dbReference type="InterPro" id="IPR043325">
    <property type="entry name" value="LTSS"/>
</dbReference>
<dbReference type="OrthoDB" id="690947at2759"/>
<feature type="region of interest" description="Disordered" evidence="9">
    <location>
        <begin position="106"/>
        <end position="127"/>
    </location>
</feature>
<feature type="signal peptide" evidence="10">
    <location>
        <begin position="1"/>
        <end position="25"/>
    </location>
</feature>
<evidence type="ECO:0000256" key="5">
    <source>
        <dbReference type="ARBA" id="ARBA00022729"/>
    </source>
</evidence>
<dbReference type="Gene3D" id="1.10.110.10">
    <property type="entry name" value="Plant lipid-transfer and hydrophobic proteins"/>
    <property type="match status" value="1"/>
</dbReference>
<gene>
    <name evidence="12" type="ORF">RHSIM_Rhsim10G0211900</name>
</gene>
<dbReference type="GO" id="GO:0005886">
    <property type="term" value="C:plasma membrane"/>
    <property type="evidence" value="ECO:0007669"/>
    <property type="project" value="UniProtKB-SubCell"/>
</dbReference>
<reference evidence="12" key="1">
    <citation type="submission" date="2019-11" db="EMBL/GenBank/DDBJ databases">
        <authorList>
            <person name="Liu Y."/>
            <person name="Hou J."/>
            <person name="Li T.-Q."/>
            <person name="Guan C.-H."/>
            <person name="Wu X."/>
            <person name="Wu H.-Z."/>
            <person name="Ling F."/>
            <person name="Zhang R."/>
            <person name="Shi X.-G."/>
            <person name="Ren J.-P."/>
            <person name="Chen E.-F."/>
            <person name="Sun J.-M."/>
        </authorList>
    </citation>
    <scope>NUCLEOTIDE SEQUENCE</scope>
    <source>
        <strain evidence="12">Adult_tree_wgs_1</strain>
        <tissue evidence="12">Leaves</tissue>
    </source>
</reference>
<evidence type="ECO:0000256" key="3">
    <source>
        <dbReference type="ARBA" id="ARBA00022475"/>
    </source>
</evidence>
<evidence type="ECO:0000256" key="1">
    <source>
        <dbReference type="ARBA" id="ARBA00004609"/>
    </source>
</evidence>
<dbReference type="SUPFAM" id="SSF47699">
    <property type="entry name" value="Bifunctional inhibitor/lipid-transfer protein/seed storage 2S albumin"/>
    <property type="match status" value="1"/>
</dbReference>
<dbReference type="InterPro" id="IPR036312">
    <property type="entry name" value="Bifun_inhib/LTP/seed_sf"/>
</dbReference>
<keyword evidence="7" id="KW-0325">Glycoprotein</keyword>
<dbReference type="AlphaFoldDB" id="A0A834GI59"/>
<evidence type="ECO:0000256" key="10">
    <source>
        <dbReference type="SAM" id="SignalP"/>
    </source>
</evidence>
<evidence type="ECO:0000313" key="12">
    <source>
        <dbReference type="EMBL" id="KAF7130688.1"/>
    </source>
</evidence>
<comment type="subcellular location">
    <subcellularLocation>
        <location evidence="1">Cell membrane</location>
        <topology evidence="1">Lipid-anchor</topology>
        <topology evidence="1">GPI-anchor</topology>
    </subcellularLocation>
</comment>
<feature type="domain" description="Bifunctional inhibitor/plant lipid transfer protein/seed storage helical" evidence="11">
    <location>
        <begin position="12"/>
        <end position="102"/>
    </location>
</feature>
<dbReference type="InterPro" id="IPR016140">
    <property type="entry name" value="Bifunc_inhib/LTP/seed_store"/>
</dbReference>
<evidence type="ECO:0000256" key="2">
    <source>
        <dbReference type="ARBA" id="ARBA00009748"/>
    </source>
</evidence>
<organism evidence="12 13">
    <name type="scientific">Rhododendron simsii</name>
    <name type="common">Sims's rhododendron</name>
    <dbReference type="NCBI Taxonomy" id="118357"/>
    <lineage>
        <taxon>Eukaryota</taxon>
        <taxon>Viridiplantae</taxon>
        <taxon>Streptophyta</taxon>
        <taxon>Embryophyta</taxon>
        <taxon>Tracheophyta</taxon>
        <taxon>Spermatophyta</taxon>
        <taxon>Magnoliopsida</taxon>
        <taxon>eudicotyledons</taxon>
        <taxon>Gunneridae</taxon>
        <taxon>Pentapetalae</taxon>
        <taxon>asterids</taxon>
        <taxon>Ericales</taxon>
        <taxon>Ericaceae</taxon>
        <taxon>Ericoideae</taxon>
        <taxon>Rhodoreae</taxon>
        <taxon>Rhododendron</taxon>
    </lineage>
</organism>